<evidence type="ECO:0000256" key="1">
    <source>
        <dbReference type="SAM" id="Phobius"/>
    </source>
</evidence>
<reference evidence="2 3" key="1">
    <citation type="journal article" date="2016" name="Nat. Commun.">
        <title>Thousands of microbial genomes shed light on interconnected biogeochemical processes in an aquifer system.</title>
        <authorList>
            <person name="Anantharaman K."/>
            <person name="Brown C.T."/>
            <person name="Hug L.A."/>
            <person name="Sharon I."/>
            <person name="Castelle C.J."/>
            <person name="Probst A.J."/>
            <person name="Thomas B.C."/>
            <person name="Singh A."/>
            <person name="Wilkins M.J."/>
            <person name="Karaoz U."/>
            <person name="Brodie E.L."/>
            <person name="Williams K.H."/>
            <person name="Hubbard S.S."/>
            <person name="Banfield J.F."/>
        </authorList>
    </citation>
    <scope>NUCLEOTIDE SEQUENCE [LARGE SCALE GENOMIC DNA]</scope>
</reference>
<keyword evidence="1" id="KW-1133">Transmembrane helix</keyword>
<accession>A0A1F8GN67</accession>
<gene>
    <name evidence="2" type="ORF">A2925_03600</name>
</gene>
<keyword evidence="1" id="KW-0472">Membrane</keyword>
<evidence type="ECO:0000313" key="3">
    <source>
        <dbReference type="Proteomes" id="UP000178256"/>
    </source>
</evidence>
<protein>
    <submittedName>
        <fullName evidence="2">Uncharacterized protein</fullName>
    </submittedName>
</protein>
<dbReference type="Proteomes" id="UP000178256">
    <property type="component" value="Unassembled WGS sequence"/>
</dbReference>
<feature type="transmembrane region" description="Helical" evidence="1">
    <location>
        <begin position="31"/>
        <end position="52"/>
    </location>
</feature>
<comment type="caution">
    <text evidence="2">The sequence shown here is derived from an EMBL/GenBank/DDBJ whole genome shotgun (WGS) entry which is preliminary data.</text>
</comment>
<keyword evidence="1" id="KW-0812">Transmembrane</keyword>
<feature type="transmembrane region" description="Helical" evidence="1">
    <location>
        <begin position="59"/>
        <end position="82"/>
    </location>
</feature>
<sequence length="85" mass="9241">MKMVSVLIIAVLLPIILGVFGEELFGSLSSTVTPLLLAVSLVGSVVLISLNFRTTGKPLWYFLGGLFVVVNAVLLFLFFNFYPGF</sequence>
<evidence type="ECO:0000313" key="2">
    <source>
        <dbReference type="EMBL" id="OGN26430.1"/>
    </source>
</evidence>
<proteinExistence type="predicted"/>
<dbReference type="EMBL" id="MGKL01000005">
    <property type="protein sequence ID" value="OGN26430.1"/>
    <property type="molecule type" value="Genomic_DNA"/>
</dbReference>
<name>A0A1F8GN67_9BACT</name>
<dbReference type="AlphaFoldDB" id="A0A1F8GN67"/>
<organism evidence="2 3">
    <name type="scientific">Candidatus Yanofskybacteria bacterium RIFCSPLOWO2_01_FULL_44_22</name>
    <dbReference type="NCBI Taxonomy" id="1802697"/>
    <lineage>
        <taxon>Bacteria</taxon>
        <taxon>Candidatus Yanofskyibacteriota</taxon>
    </lineage>
</organism>